<dbReference type="PANTHER" id="PTHR22904">
    <property type="entry name" value="TPR REPEAT CONTAINING PROTEIN"/>
    <property type="match status" value="1"/>
</dbReference>
<reference evidence="3 4" key="1">
    <citation type="submission" date="2019-09" db="EMBL/GenBank/DDBJ databases">
        <authorList>
            <consortium name="DOE Joint Genome Institute"/>
            <person name="Mondo S.J."/>
            <person name="Navarro-Mendoza M.I."/>
            <person name="Perez-Arques C."/>
            <person name="Panchal S."/>
            <person name="Nicolas F.E."/>
            <person name="Ganguly P."/>
            <person name="Pangilinan J."/>
            <person name="Grigoriev I."/>
            <person name="Heitman J."/>
            <person name="Sanya K."/>
            <person name="Garre V."/>
        </authorList>
    </citation>
    <scope>NUCLEOTIDE SEQUENCE [LARGE SCALE GENOMIC DNA]</scope>
    <source>
        <strain evidence="3 4">MU402</strain>
    </source>
</reference>
<dbReference type="Gene3D" id="1.25.40.10">
    <property type="entry name" value="Tetratricopeptide repeat domain"/>
    <property type="match status" value="1"/>
</dbReference>
<accession>A0A8H4BAH4</accession>
<dbReference type="InterPro" id="IPR019734">
    <property type="entry name" value="TPR_rpt"/>
</dbReference>
<comment type="caution">
    <text evidence="3">The sequence shown here is derived from an EMBL/GenBank/DDBJ whole genome shotgun (WGS) entry which is preliminary data.</text>
</comment>
<evidence type="ECO:0000313" key="3">
    <source>
        <dbReference type="EMBL" id="KAF1798103.1"/>
    </source>
</evidence>
<sequence length="201" mass="22543">MSTLTRSQAYFMSNDDLIVCQSHQQQTCLACGMDWTEHNQLAASLKSVQEIPLPNKPVPSKTKASVNKLKLDGNQAYKLEQFEEAVKWYTSAVELAWSRPLWEPLAFQAVREELAPILSNRSAAHLSLGNYVAALVDAHIVTQLKKDWSKGWFRKGKALMGLQRFDEASKAFHTALLYTDANERDGLLEALKECSTATRNA</sequence>
<dbReference type="Proteomes" id="UP000469890">
    <property type="component" value="Unassembled WGS sequence"/>
</dbReference>
<organism evidence="3 4">
    <name type="scientific">Mucor circinelloides f. lusitanicus</name>
    <name type="common">Mucor racemosus var. lusitanicus</name>
    <dbReference type="NCBI Taxonomy" id="29924"/>
    <lineage>
        <taxon>Eukaryota</taxon>
        <taxon>Fungi</taxon>
        <taxon>Fungi incertae sedis</taxon>
        <taxon>Mucoromycota</taxon>
        <taxon>Mucoromycotina</taxon>
        <taxon>Mucoromycetes</taxon>
        <taxon>Mucorales</taxon>
        <taxon>Mucorineae</taxon>
        <taxon>Mucoraceae</taxon>
        <taxon>Mucor</taxon>
    </lineage>
</organism>
<dbReference type="InterPro" id="IPR011990">
    <property type="entry name" value="TPR-like_helical_dom_sf"/>
</dbReference>
<proteinExistence type="predicted"/>
<dbReference type="GO" id="GO:0051879">
    <property type="term" value="F:Hsp90 protein binding"/>
    <property type="evidence" value="ECO:0007669"/>
    <property type="project" value="TreeGrafter"/>
</dbReference>
<dbReference type="Pfam" id="PF13181">
    <property type="entry name" value="TPR_8"/>
    <property type="match status" value="1"/>
</dbReference>
<evidence type="ECO:0000256" key="1">
    <source>
        <dbReference type="ARBA" id="ARBA00022737"/>
    </source>
</evidence>
<name>A0A8H4BAH4_MUCCL</name>
<keyword evidence="1" id="KW-0677">Repeat</keyword>
<protein>
    <submittedName>
        <fullName evidence="3">Uncharacterized protein</fullName>
    </submittedName>
</protein>
<evidence type="ECO:0000313" key="4">
    <source>
        <dbReference type="Proteomes" id="UP000469890"/>
    </source>
</evidence>
<dbReference type="PANTHER" id="PTHR22904:SF523">
    <property type="entry name" value="STRESS-INDUCED-PHOSPHOPROTEIN 1"/>
    <property type="match status" value="1"/>
</dbReference>
<gene>
    <name evidence="3" type="ORF">FB192DRAFT_1397714</name>
</gene>
<keyword evidence="2" id="KW-0802">TPR repeat</keyword>
<dbReference type="SMART" id="SM00028">
    <property type="entry name" value="TPR"/>
    <property type="match status" value="3"/>
</dbReference>
<dbReference type="EMBL" id="JAAECE010000008">
    <property type="protein sequence ID" value="KAF1798103.1"/>
    <property type="molecule type" value="Genomic_DNA"/>
</dbReference>
<evidence type="ECO:0000256" key="2">
    <source>
        <dbReference type="ARBA" id="ARBA00022803"/>
    </source>
</evidence>
<dbReference type="AlphaFoldDB" id="A0A8H4BAH4"/>
<dbReference type="SUPFAM" id="SSF48452">
    <property type="entry name" value="TPR-like"/>
    <property type="match status" value="1"/>
</dbReference>